<dbReference type="RefSeq" id="WP_152265756.1">
    <property type="nucleotide sequence ID" value="NZ_VOKX01000117.1"/>
</dbReference>
<name>A0A5N5VZ95_STRMB</name>
<organism evidence="1 2">
    <name type="scientific">Streptomyces mobaraensis</name>
    <name type="common">Streptoverticillium mobaraense</name>
    <dbReference type="NCBI Taxonomy" id="35621"/>
    <lineage>
        <taxon>Bacteria</taxon>
        <taxon>Bacillati</taxon>
        <taxon>Actinomycetota</taxon>
        <taxon>Actinomycetes</taxon>
        <taxon>Kitasatosporales</taxon>
        <taxon>Streptomycetaceae</taxon>
        <taxon>Streptomyces</taxon>
    </lineage>
</organism>
<reference evidence="1 2" key="1">
    <citation type="journal article" date="2019" name="Microb. Cell Fact.">
        <title>Exploring novel herbicidin analogues by transcriptional regulator overexpression and MS/MS molecular networking.</title>
        <authorList>
            <person name="Shi Y."/>
            <person name="Gu R."/>
            <person name="Li Y."/>
            <person name="Wang X."/>
            <person name="Ren W."/>
            <person name="Li X."/>
            <person name="Wang L."/>
            <person name="Xie Y."/>
            <person name="Hong B."/>
        </authorList>
    </citation>
    <scope>NUCLEOTIDE SEQUENCE [LARGE SCALE GENOMIC DNA]</scope>
    <source>
        <strain evidence="1 2">US-43</strain>
    </source>
</reference>
<gene>
    <name evidence="1" type="ORF">FRZ00_30800</name>
</gene>
<dbReference type="AlphaFoldDB" id="A0A5N5VZ95"/>
<dbReference type="Proteomes" id="UP000327000">
    <property type="component" value="Unassembled WGS sequence"/>
</dbReference>
<comment type="caution">
    <text evidence="1">The sequence shown here is derived from an EMBL/GenBank/DDBJ whole genome shotgun (WGS) entry which is preliminary data.</text>
</comment>
<evidence type="ECO:0000313" key="1">
    <source>
        <dbReference type="EMBL" id="KAB7834054.1"/>
    </source>
</evidence>
<accession>A0A5N5VZ95</accession>
<evidence type="ECO:0000313" key="2">
    <source>
        <dbReference type="Proteomes" id="UP000327000"/>
    </source>
</evidence>
<keyword evidence="2" id="KW-1185">Reference proteome</keyword>
<protein>
    <submittedName>
        <fullName evidence="1">Uncharacterized protein</fullName>
    </submittedName>
</protein>
<dbReference type="EMBL" id="VOKX01000117">
    <property type="protein sequence ID" value="KAB7834054.1"/>
    <property type="molecule type" value="Genomic_DNA"/>
</dbReference>
<proteinExistence type="predicted"/>
<dbReference type="OrthoDB" id="4153201at2"/>
<sequence>MKHTDVQFDMRVLARTERGEITGTVMNKVFQSPTAEPRVAVDYDNGKYGWHSADELTPLAPEADERDPNALPRMRRRADGYIFWLRGTTYYVYRYEQTWRVTAWDDDADAETPLLVLGCTTRAAAVRELIAKVDAEAPALATVRQPGTRPELRPDMRVKAPSRGEGLDALGVALTLRTPPAGVPLGSVYVMWHTGAPSWIAAEELVPTGALPGAPSLLNVEYGSPDGEAMFWRGGEEYRVISRYAPSTDGPWDVSHRAPDGTLTRIVEGMRTREAAHHAALIAIYGFEAMRSDTVSYLAVAENLSGQPLRVEDVPGVDAWGRVSAPTAELAFNRMDGAGSGLRYDTVKRRDVRNRIGFILVYPVRRDGSLGIPRSHTR</sequence>